<dbReference type="AlphaFoldDB" id="A0A836CP23"/>
<keyword evidence="3" id="KW-1185">Reference proteome</keyword>
<feature type="domain" description="AB hydrolase-1" evidence="1">
    <location>
        <begin position="18"/>
        <end position="118"/>
    </location>
</feature>
<protein>
    <recommendedName>
        <fullName evidence="1">AB hydrolase-1 domain-containing protein</fullName>
    </recommendedName>
</protein>
<reference evidence="2" key="1">
    <citation type="submission" date="2021-02" db="EMBL/GenBank/DDBJ databases">
        <title>First Annotated Genome of the Yellow-green Alga Tribonema minus.</title>
        <authorList>
            <person name="Mahan K.M."/>
        </authorList>
    </citation>
    <scope>NUCLEOTIDE SEQUENCE</scope>
    <source>
        <strain evidence="2">UTEX B ZZ1240</strain>
    </source>
</reference>
<gene>
    <name evidence="2" type="ORF">JKP88DRAFT_250751</name>
</gene>
<accession>A0A836CP23</accession>
<dbReference type="InterPro" id="IPR000073">
    <property type="entry name" value="AB_hydrolase_1"/>
</dbReference>
<dbReference type="EMBL" id="JAFCMP010000005">
    <property type="protein sequence ID" value="KAG5192444.1"/>
    <property type="molecule type" value="Genomic_DNA"/>
</dbReference>
<name>A0A836CP23_9STRA</name>
<dbReference type="Proteomes" id="UP000664859">
    <property type="component" value="Unassembled WGS sequence"/>
</dbReference>
<sequence length="203" mass="21009">MPVAAPCLSRLMFARAARALAAHGARCVLLDLPGHGARMDEPLSLDTAVDTIAAATRAHTGSGDGGGGSGGDSGRKPIYIGGSLGGYIGMEVVGRHPDLFGAAVVLMSGQKVSHRFTLLCKTRALIQTGSATVLKGLVSQARKNGHISDECLLEISLRPGMFFWQAVQQVGMVIASVTPTGALAVRWGPQRKSAACQPPKALL</sequence>
<dbReference type="InterPro" id="IPR029058">
    <property type="entry name" value="AB_hydrolase_fold"/>
</dbReference>
<evidence type="ECO:0000313" key="2">
    <source>
        <dbReference type="EMBL" id="KAG5192444.1"/>
    </source>
</evidence>
<proteinExistence type="predicted"/>
<evidence type="ECO:0000259" key="1">
    <source>
        <dbReference type="Pfam" id="PF12697"/>
    </source>
</evidence>
<dbReference type="Gene3D" id="3.40.50.1820">
    <property type="entry name" value="alpha/beta hydrolase"/>
    <property type="match status" value="1"/>
</dbReference>
<dbReference type="Pfam" id="PF12697">
    <property type="entry name" value="Abhydrolase_6"/>
    <property type="match status" value="1"/>
</dbReference>
<dbReference type="OrthoDB" id="8119704at2759"/>
<evidence type="ECO:0000313" key="3">
    <source>
        <dbReference type="Proteomes" id="UP000664859"/>
    </source>
</evidence>
<organism evidence="2 3">
    <name type="scientific">Tribonema minus</name>
    <dbReference type="NCBI Taxonomy" id="303371"/>
    <lineage>
        <taxon>Eukaryota</taxon>
        <taxon>Sar</taxon>
        <taxon>Stramenopiles</taxon>
        <taxon>Ochrophyta</taxon>
        <taxon>PX clade</taxon>
        <taxon>Xanthophyceae</taxon>
        <taxon>Tribonematales</taxon>
        <taxon>Tribonemataceae</taxon>
        <taxon>Tribonema</taxon>
    </lineage>
</organism>
<dbReference type="SUPFAM" id="SSF53474">
    <property type="entry name" value="alpha/beta-Hydrolases"/>
    <property type="match status" value="1"/>
</dbReference>
<comment type="caution">
    <text evidence="2">The sequence shown here is derived from an EMBL/GenBank/DDBJ whole genome shotgun (WGS) entry which is preliminary data.</text>
</comment>